<comment type="caution">
    <text evidence="2">The sequence shown here is derived from an EMBL/GenBank/DDBJ whole genome shotgun (WGS) entry which is preliminary data.</text>
</comment>
<feature type="compositionally biased region" description="Basic and acidic residues" evidence="1">
    <location>
        <begin position="59"/>
        <end position="70"/>
    </location>
</feature>
<keyword evidence="3" id="KW-1185">Reference proteome</keyword>
<sequence length="114" mass="12130">LSLLCHLCVGKTLSLLRLGKARPGPLHALLSACLAPVSQAIAKHVYFDIGSSPEPSMRPSDESAENEHHYHLPGQPELDLDPDLLPLLNSGLRPGLSVLWPSLSLLGPTTATVV</sequence>
<name>A0AA38CIW8_TAXCH</name>
<organism evidence="2 3">
    <name type="scientific">Taxus chinensis</name>
    <name type="common">Chinese yew</name>
    <name type="synonym">Taxus wallichiana var. chinensis</name>
    <dbReference type="NCBI Taxonomy" id="29808"/>
    <lineage>
        <taxon>Eukaryota</taxon>
        <taxon>Viridiplantae</taxon>
        <taxon>Streptophyta</taxon>
        <taxon>Embryophyta</taxon>
        <taxon>Tracheophyta</taxon>
        <taxon>Spermatophyta</taxon>
        <taxon>Pinopsida</taxon>
        <taxon>Pinidae</taxon>
        <taxon>Conifers II</taxon>
        <taxon>Cupressales</taxon>
        <taxon>Taxaceae</taxon>
        <taxon>Taxus</taxon>
    </lineage>
</organism>
<feature type="non-terminal residue" evidence="2">
    <location>
        <position position="1"/>
    </location>
</feature>
<accession>A0AA38CIW8</accession>
<evidence type="ECO:0000313" key="2">
    <source>
        <dbReference type="EMBL" id="KAH9301425.1"/>
    </source>
</evidence>
<evidence type="ECO:0000313" key="3">
    <source>
        <dbReference type="Proteomes" id="UP000824469"/>
    </source>
</evidence>
<gene>
    <name evidence="2" type="ORF">KI387_013008</name>
</gene>
<evidence type="ECO:0000256" key="1">
    <source>
        <dbReference type="SAM" id="MobiDB-lite"/>
    </source>
</evidence>
<reference evidence="2 3" key="1">
    <citation type="journal article" date="2021" name="Nat. Plants">
        <title>The Taxus genome provides insights into paclitaxel biosynthesis.</title>
        <authorList>
            <person name="Xiong X."/>
            <person name="Gou J."/>
            <person name="Liao Q."/>
            <person name="Li Y."/>
            <person name="Zhou Q."/>
            <person name="Bi G."/>
            <person name="Li C."/>
            <person name="Du R."/>
            <person name="Wang X."/>
            <person name="Sun T."/>
            <person name="Guo L."/>
            <person name="Liang H."/>
            <person name="Lu P."/>
            <person name="Wu Y."/>
            <person name="Zhang Z."/>
            <person name="Ro D.K."/>
            <person name="Shang Y."/>
            <person name="Huang S."/>
            <person name="Yan J."/>
        </authorList>
    </citation>
    <scope>NUCLEOTIDE SEQUENCE [LARGE SCALE GENOMIC DNA]</scope>
    <source>
        <strain evidence="2">Ta-2019</strain>
    </source>
</reference>
<dbReference type="EMBL" id="JAHRHJ020000009">
    <property type="protein sequence ID" value="KAH9301425.1"/>
    <property type="molecule type" value="Genomic_DNA"/>
</dbReference>
<dbReference type="Proteomes" id="UP000824469">
    <property type="component" value="Unassembled WGS sequence"/>
</dbReference>
<dbReference type="AlphaFoldDB" id="A0AA38CIW8"/>
<feature type="non-terminal residue" evidence="2">
    <location>
        <position position="114"/>
    </location>
</feature>
<proteinExistence type="predicted"/>
<protein>
    <submittedName>
        <fullName evidence="2">Uncharacterized protein</fullName>
    </submittedName>
</protein>
<feature type="region of interest" description="Disordered" evidence="1">
    <location>
        <begin position="52"/>
        <end position="77"/>
    </location>
</feature>